<evidence type="ECO:0000256" key="10">
    <source>
        <dbReference type="SAM" id="SignalP"/>
    </source>
</evidence>
<dbReference type="GO" id="GO:0009279">
    <property type="term" value="C:cell outer membrane"/>
    <property type="evidence" value="ECO:0007669"/>
    <property type="project" value="UniProtKB-SubCell"/>
</dbReference>
<organism evidence="11 12">
    <name type="scientific">Pseudomethylobacillus aquaticus</name>
    <dbReference type="NCBI Taxonomy" id="2676064"/>
    <lineage>
        <taxon>Bacteria</taxon>
        <taxon>Pseudomonadati</taxon>
        <taxon>Pseudomonadota</taxon>
        <taxon>Betaproteobacteria</taxon>
        <taxon>Nitrosomonadales</taxon>
        <taxon>Methylophilaceae</taxon>
        <taxon>Pseudomethylobacillus</taxon>
    </lineage>
</organism>
<dbReference type="GO" id="GO:0015288">
    <property type="term" value="F:porin activity"/>
    <property type="evidence" value="ECO:0007669"/>
    <property type="project" value="UniProtKB-KW"/>
</dbReference>
<evidence type="ECO:0000313" key="11">
    <source>
        <dbReference type="EMBL" id="ROH85261.1"/>
    </source>
</evidence>
<protein>
    <submittedName>
        <fullName evidence="11">Carbohydrate porin</fullName>
    </submittedName>
</protein>
<dbReference type="SUPFAM" id="SSF56935">
    <property type="entry name" value="Porins"/>
    <property type="match status" value="1"/>
</dbReference>
<dbReference type="PANTHER" id="PTHR38762:SF1">
    <property type="entry name" value="CRYPTIC OUTER MEMBRANE PORIN BGLH-RELATED"/>
    <property type="match status" value="1"/>
</dbReference>
<evidence type="ECO:0000256" key="4">
    <source>
        <dbReference type="ARBA" id="ARBA00022452"/>
    </source>
</evidence>
<evidence type="ECO:0000256" key="2">
    <source>
        <dbReference type="ARBA" id="ARBA00007055"/>
    </source>
</evidence>
<dbReference type="GO" id="GO:0015774">
    <property type="term" value="P:polysaccharide transport"/>
    <property type="evidence" value="ECO:0007669"/>
    <property type="project" value="TreeGrafter"/>
</dbReference>
<keyword evidence="10" id="KW-0732">Signal</keyword>
<feature type="chain" id="PRO_5018105666" evidence="10">
    <location>
        <begin position="22"/>
        <end position="411"/>
    </location>
</feature>
<dbReference type="InterPro" id="IPR036998">
    <property type="entry name" value="Porin_LamB_sf"/>
</dbReference>
<reference evidence="11 12" key="1">
    <citation type="submission" date="2018-10" db="EMBL/GenBank/DDBJ databases">
        <authorList>
            <person name="Chen W.-M."/>
        </authorList>
    </citation>
    <scope>NUCLEOTIDE SEQUENCE [LARGE SCALE GENOMIC DNA]</scope>
    <source>
        <strain evidence="11 12">H-5</strain>
    </source>
</reference>
<dbReference type="InterPro" id="IPR050286">
    <property type="entry name" value="G_neg_Bact_CarbUptk_Porin"/>
</dbReference>
<dbReference type="GO" id="GO:0015144">
    <property type="term" value="F:carbohydrate transmembrane transporter activity"/>
    <property type="evidence" value="ECO:0007669"/>
    <property type="project" value="TreeGrafter"/>
</dbReference>
<proteinExistence type="inferred from homology"/>
<keyword evidence="9" id="KW-0998">Cell outer membrane</keyword>
<dbReference type="EMBL" id="RJVP01000006">
    <property type="protein sequence ID" value="ROH85261.1"/>
    <property type="molecule type" value="Genomic_DNA"/>
</dbReference>
<keyword evidence="3" id="KW-0813">Transport</keyword>
<keyword evidence="4" id="KW-1134">Transmembrane beta strand</keyword>
<dbReference type="Gene3D" id="2.40.170.10">
    <property type="entry name" value="Porin, LamB type"/>
    <property type="match status" value="1"/>
</dbReference>
<dbReference type="Pfam" id="PF02264">
    <property type="entry name" value="LamB"/>
    <property type="match status" value="1"/>
</dbReference>
<evidence type="ECO:0000256" key="9">
    <source>
        <dbReference type="ARBA" id="ARBA00023237"/>
    </source>
</evidence>
<keyword evidence="5" id="KW-0812">Transmembrane</keyword>
<dbReference type="GO" id="GO:0006811">
    <property type="term" value="P:monoatomic ion transport"/>
    <property type="evidence" value="ECO:0007669"/>
    <property type="project" value="UniProtKB-KW"/>
</dbReference>
<dbReference type="AlphaFoldDB" id="A0A3N0UYE6"/>
<dbReference type="InterPro" id="IPR003192">
    <property type="entry name" value="Porin_LamB"/>
</dbReference>
<accession>A0A3N0UYE6</accession>
<evidence type="ECO:0000256" key="5">
    <source>
        <dbReference type="ARBA" id="ARBA00022692"/>
    </source>
</evidence>
<keyword evidence="8" id="KW-0472">Membrane</keyword>
<dbReference type="PANTHER" id="PTHR38762">
    <property type="entry name" value="CRYPTIC OUTER MEMBRANE PORIN BGLH-RELATED"/>
    <property type="match status" value="1"/>
</dbReference>
<evidence type="ECO:0000256" key="3">
    <source>
        <dbReference type="ARBA" id="ARBA00022448"/>
    </source>
</evidence>
<comment type="similarity">
    <text evidence="2">Belongs to the porin LamB (TC 1.B.3) family.</text>
</comment>
<feature type="signal peptide" evidence="10">
    <location>
        <begin position="1"/>
        <end position="21"/>
    </location>
</feature>
<dbReference type="RefSeq" id="WP_123237914.1">
    <property type="nucleotide sequence ID" value="NZ_RJVP01000006.1"/>
</dbReference>
<dbReference type="Proteomes" id="UP000275137">
    <property type="component" value="Unassembled WGS sequence"/>
</dbReference>
<comment type="subcellular location">
    <subcellularLocation>
        <location evidence="1">Cell outer membrane</location>
        <topology evidence="1">Multi-pass membrane protein</topology>
    </subcellularLocation>
</comment>
<sequence length="411" mass="44701">MKHIVQWLLAATLGAACQNLAAVELYGYIRALGGTTDSRSAACYKLAGAATKYRMGNECEVYGEFRVGQQLNAFDDGSELKAYVMVSNFKPMTDDALLQDGRSDSRFAQAYVTWDKLPALNGGSLWAGRRYYKREDIHVTDFFYWNPQGLGAGVEDVVIDGPGGAPLKFSYALFRDDNKNQDDKATRHDIQLRGFKVNPNGQLELGLSLIPSNHNPAGGDSGWGVTVQHRQQNIAGDGWNKLAVQYGVGPGIGLGNTGPLESGTDVQRLRIVEGIYAQMTPRLGGMLTAVYQRDTADAGDQTWTSLGGRVTYGITRQFKLQAELGQDWVNPSTGETRSLTKLTVAPTWAMASNFWARPELRFFCTYAKWNQAAADAAVGSGDAAVASLASNGVFGNDKHGVTIGLQFEGWW</sequence>
<evidence type="ECO:0000313" key="12">
    <source>
        <dbReference type="Proteomes" id="UP000275137"/>
    </source>
</evidence>
<evidence type="ECO:0000256" key="6">
    <source>
        <dbReference type="ARBA" id="ARBA00023065"/>
    </source>
</evidence>
<evidence type="ECO:0000256" key="8">
    <source>
        <dbReference type="ARBA" id="ARBA00023136"/>
    </source>
</evidence>
<name>A0A3N0UYE6_9PROT</name>
<dbReference type="GO" id="GO:0046930">
    <property type="term" value="C:pore complex"/>
    <property type="evidence" value="ECO:0007669"/>
    <property type="project" value="UniProtKB-KW"/>
</dbReference>
<gene>
    <name evidence="11" type="ORF">ED236_10360</name>
</gene>
<keyword evidence="6" id="KW-0406">Ion transport</keyword>
<comment type="caution">
    <text evidence="11">The sequence shown here is derived from an EMBL/GenBank/DDBJ whole genome shotgun (WGS) entry which is preliminary data.</text>
</comment>
<evidence type="ECO:0000256" key="7">
    <source>
        <dbReference type="ARBA" id="ARBA00023114"/>
    </source>
</evidence>
<keyword evidence="7" id="KW-0626">Porin</keyword>
<keyword evidence="12" id="KW-1185">Reference proteome</keyword>
<evidence type="ECO:0000256" key="1">
    <source>
        <dbReference type="ARBA" id="ARBA00004571"/>
    </source>
</evidence>
<dbReference type="PROSITE" id="PS51257">
    <property type="entry name" value="PROKAR_LIPOPROTEIN"/>
    <property type="match status" value="1"/>
</dbReference>